<organism evidence="1">
    <name type="scientific">Anguilla anguilla</name>
    <name type="common">European freshwater eel</name>
    <name type="synonym">Muraena anguilla</name>
    <dbReference type="NCBI Taxonomy" id="7936"/>
    <lineage>
        <taxon>Eukaryota</taxon>
        <taxon>Metazoa</taxon>
        <taxon>Chordata</taxon>
        <taxon>Craniata</taxon>
        <taxon>Vertebrata</taxon>
        <taxon>Euteleostomi</taxon>
        <taxon>Actinopterygii</taxon>
        <taxon>Neopterygii</taxon>
        <taxon>Teleostei</taxon>
        <taxon>Anguilliformes</taxon>
        <taxon>Anguillidae</taxon>
        <taxon>Anguilla</taxon>
    </lineage>
</organism>
<proteinExistence type="predicted"/>
<name>A0A0E9V611_ANGAN</name>
<protein>
    <submittedName>
        <fullName evidence="1">Uncharacterized protein</fullName>
    </submittedName>
</protein>
<sequence length="17" mass="1996">MKLSYNNNFDTILAHTN</sequence>
<dbReference type="AlphaFoldDB" id="A0A0E9V611"/>
<dbReference type="EMBL" id="GBXM01035105">
    <property type="protein sequence ID" value="JAH73472.1"/>
    <property type="molecule type" value="Transcribed_RNA"/>
</dbReference>
<reference evidence="1" key="2">
    <citation type="journal article" date="2015" name="Fish Shellfish Immunol.">
        <title>Early steps in the European eel (Anguilla anguilla)-Vibrio vulnificus interaction in the gills: Role of the RtxA13 toxin.</title>
        <authorList>
            <person name="Callol A."/>
            <person name="Pajuelo D."/>
            <person name="Ebbesson L."/>
            <person name="Teles M."/>
            <person name="MacKenzie S."/>
            <person name="Amaro C."/>
        </authorList>
    </citation>
    <scope>NUCLEOTIDE SEQUENCE</scope>
</reference>
<evidence type="ECO:0000313" key="1">
    <source>
        <dbReference type="EMBL" id="JAH73472.1"/>
    </source>
</evidence>
<reference evidence="1" key="1">
    <citation type="submission" date="2014-11" db="EMBL/GenBank/DDBJ databases">
        <authorList>
            <person name="Amaro Gonzalez C."/>
        </authorList>
    </citation>
    <scope>NUCLEOTIDE SEQUENCE</scope>
</reference>
<accession>A0A0E9V611</accession>